<evidence type="ECO:0000313" key="3">
    <source>
        <dbReference type="EMBL" id="BDS09496.1"/>
    </source>
</evidence>
<dbReference type="Pfam" id="PF04892">
    <property type="entry name" value="VanZ"/>
    <property type="match status" value="1"/>
</dbReference>
<dbReference type="EMBL" id="AP026867">
    <property type="protein sequence ID" value="BDS09496.1"/>
    <property type="molecule type" value="Genomic_DNA"/>
</dbReference>
<dbReference type="AlphaFoldDB" id="A0A915YAR9"/>
<dbReference type="NCBIfam" id="NF037970">
    <property type="entry name" value="vanZ_1"/>
    <property type="match status" value="1"/>
</dbReference>
<proteinExistence type="predicted"/>
<evidence type="ECO:0000313" key="4">
    <source>
        <dbReference type="Proteomes" id="UP001060919"/>
    </source>
</evidence>
<keyword evidence="1" id="KW-0472">Membrane</keyword>
<gene>
    <name evidence="3" type="ORF">AsAng_0001970</name>
</gene>
<dbReference type="RefSeq" id="WP_264790882.1">
    <property type="nucleotide sequence ID" value="NZ_AP026867.1"/>
</dbReference>
<feature type="transmembrane region" description="Helical" evidence="1">
    <location>
        <begin position="172"/>
        <end position="190"/>
    </location>
</feature>
<keyword evidence="4" id="KW-1185">Reference proteome</keyword>
<keyword evidence="1" id="KW-1133">Transmembrane helix</keyword>
<dbReference type="KEGG" id="aup:AsAng_0001970"/>
<dbReference type="Proteomes" id="UP001060919">
    <property type="component" value="Chromosome"/>
</dbReference>
<feature type="transmembrane region" description="Helical" evidence="1">
    <location>
        <begin position="202"/>
        <end position="219"/>
    </location>
</feature>
<evidence type="ECO:0000256" key="1">
    <source>
        <dbReference type="SAM" id="Phobius"/>
    </source>
</evidence>
<dbReference type="InterPro" id="IPR006976">
    <property type="entry name" value="VanZ-like"/>
</dbReference>
<reference evidence="3" key="1">
    <citation type="submission" date="2022-09" db="EMBL/GenBank/DDBJ databases">
        <title>Aureispira anguillicida sp. nov., isolated from Leptocephalus of Japanese eel Anguilla japonica.</title>
        <authorList>
            <person name="Yuasa K."/>
            <person name="Mekata T."/>
            <person name="Ikunari K."/>
        </authorList>
    </citation>
    <scope>NUCLEOTIDE SEQUENCE</scope>
    <source>
        <strain evidence="3">EL160426</strain>
    </source>
</reference>
<evidence type="ECO:0000259" key="2">
    <source>
        <dbReference type="Pfam" id="PF04892"/>
    </source>
</evidence>
<keyword evidence="1" id="KW-0812">Transmembrane</keyword>
<feature type="domain" description="VanZ-like" evidence="2">
    <location>
        <begin position="138"/>
        <end position="220"/>
    </location>
</feature>
<feature type="transmembrane region" description="Helical" evidence="1">
    <location>
        <begin position="12"/>
        <end position="29"/>
    </location>
</feature>
<sequence length="225" mass="25401">MKGQLSNFIQKNSLLFLGGHLLLIIVGSLSPRLPEDTQTGEISMGLSPKEGDNFKIANDPIVYRLENGKRRQYKSANSFFNHSNNKPFDTPYREGGILICDKETVIKFPKGDYMPYKEGGIGEHCIQPTALERLASKIWRWDKLGHFLAYAILAILLLLFSVQYTVLGEGASWGFVLLIGTVLGVGIEYLQFTYITGRNKEVLDLLFNSLGLLGGVFFYKKWWIK</sequence>
<accession>A0A915YAR9</accession>
<organism evidence="3 4">
    <name type="scientific">Aureispira anguillae</name>
    <dbReference type="NCBI Taxonomy" id="2864201"/>
    <lineage>
        <taxon>Bacteria</taxon>
        <taxon>Pseudomonadati</taxon>
        <taxon>Bacteroidota</taxon>
        <taxon>Saprospiria</taxon>
        <taxon>Saprospirales</taxon>
        <taxon>Saprospiraceae</taxon>
        <taxon>Aureispira</taxon>
    </lineage>
</organism>
<feature type="transmembrane region" description="Helical" evidence="1">
    <location>
        <begin position="147"/>
        <end position="166"/>
    </location>
</feature>
<name>A0A915YAR9_9BACT</name>
<protein>
    <submittedName>
        <fullName evidence="3">VanZ family protein</fullName>
    </submittedName>
</protein>